<evidence type="ECO:0000313" key="6">
    <source>
        <dbReference type="Proteomes" id="UP000322783"/>
    </source>
</evidence>
<evidence type="ECO:0000256" key="3">
    <source>
        <dbReference type="ARBA" id="ARBA00023163"/>
    </source>
</evidence>
<dbReference type="AlphaFoldDB" id="A0A5D6WSD8"/>
<name>A0A5D6WSD8_9FIRM</name>
<dbReference type="InterPro" id="IPR014710">
    <property type="entry name" value="RmlC-like_jellyroll"/>
</dbReference>
<organism evidence="5 6">
    <name type="scientific">Selenomonas caprae</name>
    <dbReference type="NCBI Taxonomy" id="2606905"/>
    <lineage>
        <taxon>Bacteria</taxon>
        <taxon>Bacillati</taxon>
        <taxon>Bacillota</taxon>
        <taxon>Negativicutes</taxon>
        <taxon>Selenomonadales</taxon>
        <taxon>Selenomonadaceae</taxon>
        <taxon>Selenomonas</taxon>
    </lineage>
</organism>
<evidence type="ECO:0000313" key="5">
    <source>
        <dbReference type="EMBL" id="TYZ29234.1"/>
    </source>
</evidence>
<dbReference type="Pfam" id="PF00027">
    <property type="entry name" value="cNMP_binding"/>
    <property type="match status" value="1"/>
</dbReference>
<dbReference type="InterPro" id="IPR012318">
    <property type="entry name" value="HTH_CRP"/>
</dbReference>
<gene>
    <name evidence="5" type="ORF">FZ041_05640</name>
</gene>
<dbReference type="Pfam" id="PF13545">
    <property type="entry name" value="HTH_Crp_2"/>
    <property type="match status" value="1"/>
</dbReference>
<dbReference type="SMART" id="SM00419">
    <property type="entry name" value="HTH_CRP"/>
    <property type="match status" value="1"/>
</dbReference>
<evidence type="ECO:0000256" key="2">
    <source>
        <dbReference type="ARBA" id="ARBA00023125"/>
    </source>
</evidence>
<dbReference type="GO" id="GO:0003677">
    <property type="term" value="F:DNA binding"/>
    <property type="evidence" value="ECO:0007669"/>
    <property type="project" value="UniProtKB-KW"/>
</dbReference>
<dbReference type="Proteomes" id="UP000322783">
    <property type="component" value="Unassembled WGS sequence"/>
</dbReference>
<accession>A0A5D6WSD8</accession>
<keyword evidence="2" id="KW-0238">DNA-binding</keyword>
<feature type="domain" description="HTH crp-type" evidence="4">
    <location>
        <begin position="161"/>
        <end position="228"/>
    </location>
</feature>
<proteinExistence type="predicted"/>
<protein>
    <submittedName>
        <fullName evidence="5">Crp/Fnr family transcriptional regulator</fullName>
    </submittedName>
</protein>
<dbReference type="SUPFAM" id="SSF51206">
    <property type="entry name" value="cAMP-binding domain-like"/>
    <property type="match status" value="1"/>
</dbReference>
<keyword evidence="3" id="KW-0804">Transcription</keyword>
<evidence type="ECO:0000256" key="1">
    <source>
        <dbReference type="ARBA" id="ARBA00023015"/>
    </source>
</evidence>
<evidence type="ECO:0000259" key="4">
    <source>
        <dbReference type="PROSITE" id="PS51063"/>
    </source>
</evidence>
<keyword evidence="6" id="KW-1185">Reference proteome</keyword>
<dbReference type="InterPro" id="IPR000595">
    <property type="entry name" value="cNMP-bd_dom"/>
</dbReference>
<dbReference type="EMBL" id="VTOZ01000009">
    <property type="protein sequence ID" value="TYZ29234.1"/>
    <property type="molecule type" value="Genomic_DNA"/>
</dbReference>
<dbReference type="SUPFAM" id="SSF46785">
    <property type="entry name" value="Winged helix' DNA-binding domain"/>
    <property type="match status" value="1"/>
</dbReference>
<comment type="caution">
    <text evidence="5">The sequence shown here is derived from an EMBL/GenBank/DDBJ whole genome shotgun (WGS) entry which is preliminary data.</text>
</comment>
<dbReference type="GO" id="GO:0006355">
    <property type="term" value="P:regulation of DNA-templated transcription"/>
    <property type="evidence" value="ECO:0007669"/>
    <property type="project" value="InterPro"/>
</dbReference>
<dbReference type="InterPro" id="IPR018490">
    <property type="entry name" value="cNMP-bd_dom_sf"/>
</dbReference>
<sequence length="231" mass="25886">MMGKENLCRKYEQVLASCPLLAGIPAAEYEKTLHFLCGKWQRLGKHEIFQRLDEPFRYAGIVVTGCIEGAFLNENDAKIAVSRFGAGEFFGEALGCVQPAHSPIQLEALEDSLVILVDLSILQRPQGESTAMTYQLAQNLIRGLAAQNVYQNRKVRILSQKKLRDRIGIFLGEMPRQSDGAIRVELTTTAMAEFLGVNRSALSRELGAMQDEGLLRIEERRYFLLRPEGAR</sequence>
<dbReference type="RefSeq" id="WP_149188865.1">
    <property type="nucleotide sequence ID" value="NZ_VTOZ01000009.1"/>
</dbReference>
<dbReference type="InterPro" id="IPR036390">
    <property type="entry name" value="WH_DNA-bd_sf"/>
</dbReference>
<keyword evidence="1" id="KW-0805">Transcription regulation</keyword>
<dbReference type="PROSITE" id="PS51063">
    <property type="entry name" value="HTH_CRP_2"/>
    <property type="match status" value="1"/>
</dbReference>
<reference evidence="5 6" key="1">
    <citation type="submission" date="2019-08" db="EMBL/GenBank/DDBJ databases">
        <title>Selenomonas sp. mPRGC5 and Selenomonas sp. mPRGC8 isolated from ruminal fluid of dairy goat (Capra hircus).</title>
        <authorList>
            <person name="Poothong S."/>
            <person name="Nuengjamnong C."/>
            <person name="Tanasupawat S."/>
        </authorList>
    </citation>
    <scope>NUCLEOTIDE SEQUENCE [LARGE SCALE GENOMIC DNA]</scope>
    <source>
        <strain evidence="6">mPRGC8</strain>
    </source>
</reference>
<dbReference type="Gene3D" id="2.60.120.10">
    <property type="entry name" value="Jelly Rolls"/>
    <property type="match status" value="1"/>
</dbReference>